<dbReference type="Proteomes" id="UP001201262">
    <property type="component" value="Unassembled WGS sequence"/>
</dbReference>
<evidence type="ECO:0000313" key="1">
    <source>
        <dbReference type="EMBL" id="KAH8705805.1"/>
    </source>
</evidence>
<sequence length="326" mass="35232">MPSVLLVGATGMLGASLSRQLKEKYPNWPLTVYFRNVQADYWFRNVVGVDTIEHGAFEDTAKVRALAAEHDIVINTGSSFDPTLSQAIVEGLKQRRGSQKGTLIHVSGGGNFIDLRKDGKYSPDSKVWNDANEDDIKLINSSMLNGAADRLILDAGNEGNINTFIVCQALTYGVAEGPLPSLGIGYKILTGNAKSIGFVPYVGDGSALLSVIHVNDALNFILKIVDLAVSEVVTGPAESRYYNIYGERVAWKDVATVLARTLHKKGLFSSSEARSVPIEQAGEGEIPKLLGSNMLMQGDRAASLGFKVTARSILEHIPEDLEAYSF</sequence>
<keyword evidence="2" id="KW-1185">Reference proteome</keyword>
<dbReference type="InterPro" id="IPR036291">
    <property type="entry name" value="NAD(P)-bd_dom_sf"/>
</dbReference>
<dbReference type="AlphaFoldDB" id="A0AAD4Q1M5"/>
<protein>
    <recommendedName>
        <fullName evidence="3">NAD(P)-binding domain-containing protein</fullName>
    </recommendedName>
</protein>
<dbReference type="GO" id="GO:0004029">
    <property type="term" value="F:aldehyde dehydrogenase (NAD+) activity"/>
    <property type="evidence" value="ECO:0007669"/>
    <property type="project" value="TreeGrafter"/>
</dbReference>
<dbReference type="PANTHER" id="PTHR48079">
    <property type="entry name" value="PROTEIN YEEZ"/>
    <property type="match status" value="1"/>
</dbReference>
<dbReference type="GO" id="GO:0005737">
    <property type="term" value="C:cytoplasm"/>
    <property type="evidence" value="ECO:0007669"/>
    <property type="project" value="TreeGrafter"/>
</dbReference>
<evidence type="ECO:0008006" key="3">
    <source>
        <dbReference type="Google" id="ProtNLM"/>
    </source>
</evidence>
<dbReference type="Gene3D" id="3.40.50.720">
    <property type="entry name" value="NAD(P)-binding Rossmann-like Domain"/>
    <property type="match status" value="1"/>
</dbReference>
<dbReference type="RefSeq" id="XP_046078426.1">
    <property type="nucleotide sequence ID" value="XM_046214961.1"/>
</dbReference>
<name>A0AAD4Q1M5_9EURO</name>
<dbReference type="InterPro" id="IPR051783">
    <property type="entry name" value="NAD(P)-dependent_oxidoreduct"/>
</dbReference>
<gene>
    <name evidence="1" type="ORF">BGW36DRAFT_368196</name>
</gene>
<dbReference type="GeneID" id="70245248"/>
<proteinExistence type="predicted"/>
<evidence type="ECO:0000313" key="2">
    <source>
        <dbReference type="Proteomes" id="UP001201262"/>
    </source>
</evidence>
<dbReference type="SUPFAM" id="SSF51735">
    <property type="entry name" value="NAD(P)-binding Rossmann-fold domains"/>
    <property type="match status" value="1"/>
</dbReference>
<comment type="caution">
    <text evidence="1">The sequence shown here is derived from an EMBL/GenBank/DDBJ whole genome shotgun (WGS) entry which is preliminary data.</text>
</comment>
<organism evidence="1 2">
    <name type="scientific">Talaromyces proteolyticus</name>
    <dbReference type="NCBI Taxonomy" id="1131652"/>
    <lineage>
        <taxon>Eukaryota</taxon>
        <taxon>Fungi</taxon>
        <taxon>Dikarya</taxon>
        <taxon>Ascomycota</taxon>
        <taxon>Pezizomycotina</taxon>
        <taxon>Eurotiomycetes</taxon>
        <taxon>Eurotiomycetidae</taxon>
        <taxon>Eurotiales</taxon>
        <taxon>Trichocomaceae</taxon>
        <taxon>Talaromyces</taxon>
        <taxon>Talaromyces sect. Bacilispori</taxon>
    </lineage>
</organism>
<reference evidence="1" key="1">
    <citation type="submission" date="2021-12" db="EMBL/GenBank/DDBJ databases">
        <title>Convergent genome expansion in fungi linked to evolution of root-endophyte symbiosis.</title>
        <authorList>
            <consortium name="DOE Joint Genome Institute"/>
            <person name="Ke Y.-H."/>
            <person name="Bonito G."/>
            <person name="Liao H.-L."/>
            <person name="Looney B."/>
            <person name="Rojas-Flechas A."/>
            <person name="Nash J."/>
            <person name="Hameed K."/>
            <person name="Schadt C."/>
            <person name="Martin F."/>
            <person name="Crous P.W."/>
            <person name="Miettinen O."/>
            <person name="Magnuson J.K."/>
            <person name="Labbe J."/>
            <person name="Jacobson D."/>
            <person name="Doktycz M.J."/>
            <person name="Veneault-Fourrey C."/>
            <person name="Kuo A."/>
            <person name="Mondo S."/>
            <person name="Calhoun S."/>
            <person name="Riley R."/>
            <person name="Ohm R."/>
            <person name="LaButti K."/>
            <person name="Andreopoulos B."/>
            <person name="Pangilinan J."/>
            <person name="Nolan M."/>
            <person name="Tritt A."/>
            <person name="Clum A."/>
            <person name="Lipzen A."/>
            <person name="Daum C."/>
            <person name="Barry K."/>
            <person name="Grigoriev I.V."/>
            <person name="Vilgalys R."/>
        </authorList>
    </citation>
    <scope>NUCLEOTIDE SEQUENCE</scope>
    <source>
        <strain evidence="1">PMI_201</strain>
    </source>
</reference>
<dbReference type="EMBL" id="JAJTJA010000001">
    <property type="protein sequence ID" value="KAH8705805.1"/>
    <property type="molecule type" value="Genomic_DNA"/>
</dbReference>
<dbReference type="PANTHER" id="PTHR48079:SF6">
    <property type="entry name" value="NAD(P)-BINDING DOMAIN-CONTAINING PROTEIN-RELATED"/>
    <property type="match status" value="1"/>
</dbReference>
<accession>A0AAD4Q1M5</accession>